<dbReference type="Gene3D" id="2.40.50.140">
    <property type="entry name" value="Nucleic acid-binding proteins"/>
    <property type="match status" value="1"/>
</dbReference>
<sequence length="156" mass="18150">MDEYWCTATIIHVYNNSDWHYMGCGKCNRKTEYKDGKHTCKYCKSITPSEKPSEVYKLNMDIEDESSMMMIAGFDGAITNLLDISVNDMIKITSQKKGNEIFDKICTELVGKKTSFYVQIRKYNWETKDTSSMSVMKIEEIPGLRSKIKEIFKDFK</sequence>
<evidence type="ECO:0000313" key="3">
    <source>
        <dbReference type="Proteomes" id="UP000554482"/>
    </source>
</evidence>
<dbReference type="PANTHER" id="PTHR47165">
    <property type="entry name" value="OS03G0429900 PROTEIN"/>
    <property type="match status" value="1"/>
</dbReference>
<keyword evidence="3" id="KW-1185">Reference proteome</keyword>
<feature type="domain" description="Replication factor A C-terminal" evidence="1">
    <location>
        <begin position="6"/>
        <end position="141"/>
    </location>
</feature>
<dbReference type="AlphaFoldDB" id="A0A7J6V014"/>
<dbReference type="SUPFAM" id="SSF50249">
    <property type="entry name" value="Nucleic acid-binding proteins"/>
    <property type="match status" value="1"/>
</dbReference>
<evidence type="ECO:0000259" key="1">
    <source>
        <dbReference type="Pfam" id="PF08646"/>
    </source>
</evidence>
<protein>
    <recommendedName>
        <fullName evidence="1">Replication factor A C-terminal domain-containing protein</fullName>
    </recommendedName>
</protein>
<dbReference type="OrthoDB" id="1721399at2759"/>
<proteinExistence type="predicted"/>
<evidence type="ECO:0000313" key="2">
    <source>
        <dbReference type="EMBL" id="KAF5178266.1"/>
    </source>
</evidence>
<name>A0A7J6V014_THATH</name>
<dbReference type="EMBL" id="JABWDY010040271">
    <property type="protein sequence ID" value="KAF5178266.1"/>
    <property type="molecule type" value="Genomic_DNA"/>
</dbReference>
<dbReference type="InterPro" id="IPR013955">
    <property type="entry name" value="Rep_factor-A_C"/>
</dbReference>
<gene>
    <name evidence="2" type="ORF">FRX31_032148</name>
</gene>
<feature type="non-terminal residue" evidence="2">
    <location>
        <position position="1"/>
    </location>
</feature>
<dbReference type="Proteomes" id="UP000554482">
    <property type="component" value="Unassembled WGS sequence"/>
</dbReference>
<dbReference type="PANTHER" id="PTHR47165:SF4">
    <property type="entry name" value="OS03G0429900 PROTEIN"/>
    <property type="match status" value="1"/>
</dbReference>
<accession>A0A7J6V014</accession>
<dbReference type="InterPro" id="IPR012340">
    <property type="entry name" value="NA-bd_OB-fold"/>
</dbReference>
<comment type="caution">
    <text evidence="2">The sequence shown here is derived from an EMBL/GenBank/DDBJ whole genome shotgun (WGS) entry which is preliminary data.</text>
</comment>
<dbReference type="Pfam" id="PF08646">
    <property type="entry name" value="Rep_fac-A_C"/>
    <property type="match status" value="1"/>
</dbReference>
<reference evidence="2 3" key="1">
    <citation type="submission" date="2020-06" db="EMBL/GenBank/DDBJ databases">
        <title>Transcriptomic and genomic resources for Thalictrum thalictroides and T. hernandezii: Facilitating candidate gene discovery in an emerging model plant lineage.</title>
        <authorList>
            <person name="Arias T."/>
            <person name="Riano-Pachon D.M."/>
            <person name="Di Stilio V.S."/>
        </authorList>
    </citation>
    <scope>NUCLEOTIDE SEQUENCE [LARGE SCALE GENOMIC DNA]</scope>
    <source>
        <strain evidence="3">cv. WT478/WT964</strain>
        <tissue evidence="2">Leaves</tissue>
    </source>
</reference>
<organism evidence="2 3">
    <name type="scientific">Thalictrum thalictroides</name>
    <name type="common">Rue-anemone</name>
    <name type="synonym">Anemone thalictroides</name>
    <dbReference type="NCBI Taxonomy" id="46969"/>
    <lineage>
        <taxon>Eukaryota</taxon>
        <taxon>Viridiplantae</taxon>
        <taxon>Streptophyta</taxon>
        <taxon>Embryophyta</taxon>
        <taxon>Tracheophyta</taxon>
        <taxon>Spermatophyta</taxon>
        <taxon>Magnoliopsida</taxon>
        <taxon>Ranunculales</taxon>
        <taxon>Ranunculaceae</taxon>
        <taxon>Thalictroideae</taxon>
        <taxon>Thalictrum</taxon>
    </lineage>
</organism>